<sequence>MTYGLSSERRRSKRLARLSWATLMGLAGVTLLGATGCDTVARISFSERRFNSVQPISFNEAGGQCGGLSGQASLGFVLLANDSTPIKPDDDVSLQAVNLDRETVSFSTGSVFSMPDRVCAGTAECPDSFVCSVADQGGTDFGNRCHLSTTVETAGAPTFVGQDESSHALGVLVSRAGSWRGFLPRDVGELVQVDAEAQQIAGPDIGPNRARATDYNGRRHSALSAVLSSWNTVAQMVREDGRQSFFGLWSYGGSSASVFSHVDEVSAGKLWTTSSPQAQSAYKNLTDASTTEGNRNFLYGGILEVLEQGFSDAALADVESRTLVVITDNPDSFQTSSNSAEQVIARAEQMGVSLVFVHIDPAIDANLLRDDHVYYQGKEECASNDDCRNFEECRQVQYFRASGGAPDSIQYPGDDKLDATYCMPARDESGRVGPIAEFQNIACSTGGAYRYLPSSGIPIVRDAMSYLPAYMEAGWTVDVAVGAVESELLFPGEAFRLQTVMSVDVGGTNDSYDFGQKGSVSGVNGDPASTDTRATFFVP</sequence>
<dbReference type="AlphaFoldDB" id="A0A328CDQ4"/>
<dbReference type="InterPro" id="IPR036465">
    <property type="entry name" value="vWFA_dom_sf"/>
</dbReference>
<reference evidence="1 2" key="1">
    <citation type="submission" date="2018-05" db="EMBL/GenBank/DDBJ databases">
        <title>Lujinxingia marina gen. nov. sp. nov., a new facultative anaerobic member of the class Deltaproteobacteria, and proposal of Lujinxingaceae fam. nov.</title>
        <authorList>
            <person name="Li C.-M."/>
        </authorList>
    </citation>
    <scope>NUCLEOTIDE SEQUENCE [LARGE SCALE GENOMIC DNA]</scope>
    <source>
        <strain evidence="1 2">B210</strain>
    </source>
</reference>
<organism evidence="1 2">
    <name type="scientific">Lujinxingia litoralis</name>
    <dbReference type="NCBI Taxonomy" id="2211119"/>
    <lineage>
        <taxon>Bacteria</taxon>
        <taxon>Deltaproteobacteria</taxon>
        <taxon>Bradymonadales</taxon>
        <taxon>Lujinxingiaceae</taxon>
        <taxon>Lujinxingia</taxon>
    </lineage>
</organism>
<gene>
    <name evidence="1" type="ORF">DL240_01180</name>
</gene>
<dbReference type="Proteomes" id="UP000249169">
    <property type="component" value="Unassembled WGS sequence"/>
</dbReference>
<evidence type="ECO:0008006" key="3">
    <source>
        <dbReference type="Google" id="ProtNLM"/>
    </source>
</evidence>
<dbReference type="RefSeq" id="WP_111728025.1">
    <property type="nucleotide sequence ID" value="NZ_QHKO01000001.1"/>
</dbReference>
<evidence type="ECO:0000313" key="2">
    <source>
        <dbReference type="Proteomes" id="UP000249169"/>
    </source>
</evidence>
<dbReference type="OrthoDB" id="5526324at2"/>
<dbReference type="EMBL" id="QHKO01000001">
    <property type="protein sequence ID" value="RAL24853.1"/>
    <property type="molecule type" value="Genomic_DNA"/>
</dbReference>
<dbReference type="Gene3D" id="3.40.50.410">
    <property type="entry name" value="von Willebrand factor, type A domain"/>
    <property type="match status" value="1"/>
</dbReference>
<evidence type="ECO:0000313" key="1">
    <source>
        <dbReference type="EMBL" id="RAL24853.1"/>
    </source>
</evidence>
<accession>A0A328CDQ4</accession>
<keyword evidence="2" id="KW-1185">Reference proteome</keyword>
<dbReference type="SUPFAM" id="SSF53300">
    <property type="entry name" value="vWA-like"/>
    <property type="match status" value="1"/>
</dbReference>
<name>A0A328CDQ4_9DELT</name>
<protein>
    <recommendedName>
        <fullName evidence="3">VWFA domain-containing protein</fullName>
    </recommendedName>
</protein>
<comment type="caution">
    <text evidence="1">The sequence shown here is derived from an EMBL/GenBank/DDBJ whole genome shotgun (WGS) entry which is preliminary data.</text>
</comment>
<proteinExistence type="predicted"/>